<dbReference type="AlphaFoldDB" id="X0ZD74"/>
<dbReference type="EMBL" id="BART01000205">
    <property type="protein sequence ID" value="GAG67540.1"/>
    <property type="molecule type" value="Genomic_DNA"/>
</dbReference>
<dbReference type="PANTHER" id="PTHR43409:SF15">
    <property type="entry name" value="PUTATIVE-RELATED"/>
    <property type="match status" value="1"/>
</dbReference>
<evidence type="ECO:0000313" key="8">
    <source>
        <dbReference type="EMBL" id="GAG67540.1"/>
    </source>
</evidence>
<dbReference type="InterPro" id="IPR007197">
    <property type="entry name" value="rSAM"/>
</dbReference>
<name>X0ZD74_9ZZZZ</name>
<evidence type="ECO:0000259" key="6">
    <source>
        <dbReference type="PROSITE" id="PS51332"/>
    </source>
</evidence>
<dbReference type="SUPFAM" id="SSF102114">
    <property type="entry name" value="Radical SAM enzymes"/>
    <property type="match status" value="1"/>
</dbReference>
<comment type="cofactor">
    <cofactor evidence="1">
        <name>[4Fe-4S] cluster</name>
        <dbReference type="ChEBI" id="CHEBI:49883"/>
    </cofactor>
</comment>
<keyword evidence="2" id="KW-0949">S-adenosyl-L-methionine</keyword>
<dbReference type="Pfam" id="PF04055">
    <property type="entry name" value="Radical_SAM"/>
    <property type="match status" value="1"/>
</dbReference>
<evidence type="ECO:0000256" key="5">
    <source>
        <dbReference type="ARBA" id="ARBA00023014"/>
    </source>
</evidence>
<dbReference type="GO" id="GO:0005829">
    <property type="term" value="C:cytosol"/>
    <property type="evidence" value="ECO:0007669"/>
    <property type="project" value="TreeGrafter"/>
</dbReference>
<dbReference type="Gene3D" id="3.80.30.20">
    <property type="entry name" value="tm_1862 like domain"/>
    <property type="match status" value="1"/>
</dbReference>
<reference evidence="8" key="1">
    <citation type="journal article" date="2014" name="Front. Microbiol.">
        <title>High frequency of phylogenetically diverse reductive dehalogenase-homologous genes in deep subseafloor sedimentary metagenomes.</title>
        <authorList>
            <person name="Kawai M."/>
            <person name="Futagami T."/>
            <person name="Toyoda A."/>
            <person name="Takaki Y."/>
            <person name="Nishi S."/>
            <person name="Hori S."/>
            <person name="Arai W."/>
            <person name="Tsubouchi T."/>
            <person name="Morono Y."/>
            <person name="Uchiyama I."/>
            <person name="Ito T."/>
            <person name="Fujiyama A."/>
            <person name="Inagaki F."/>
            <person name="Takami H."/>
        </authorList>
    </citation>
    <scope>NUCLEOTIDE SEQUENCE</scope>
    <source>
        <strain evidence="8">Expedition CK06-06</strain>
    </source>
</reference>
<evidence type="ECO:0000259" key="7">
    <source>
        <dbReference type="PROSITE" id="PS51918"/>
    </source>
</evidence>
<accession>X0ZD74</accession>
<sequence>MKKNFNVLLINPWIYDFTAYDFWSKPLGLLYIASILTEQGYEISYIDCMDRYNREILKFKNREFPKKDEFGRGPFYKEEVKKPAILKNIPRRYSRYGITEEIFLNKLKKLPPPQAVLITSIMTYWYPGAFRVIEIIKKIFHDIPIILGGVYATLCFEHAFKFSGADYVIKGNSIRDLIKILEQHAVNKDDYSKYEKGLDNLPYPAWDLYSDLDYISILSSRGCPYRCSYCASFKINPKLEFRNPEEVAKEIEYWNKRRRVKDFIFYDDALLINSGDNFLVILEELINKKLAIRLHTPNGIHARMINKEVAYKMYQAGVETIRLGFETVDSRAQSETGGKITNIEFKKAVNCLLGAGFKPPQIGAYLLIGIPGQYVQEIIDSICFVIDCGAHPRLAKFSAIPGTKVWDEARTYFNLKGDVDPLFHNDALLPYLSPDFTAQAYQQIKSIIKI</sequence>
<feature type="domain" description="B12-binding" evidence="6">
    <location>
        <begin position="11"/>
        <end position="191"/>
    </location>
</feature>
<dbReference type="GO" id="GO:0046872">
    <property type="term" value="F:metal ion binding"/>
    <property type="evidence" value="ECO:0007669"/>
    <property type="project" value="UniProtKB-KW"/>
</dbReference>
<evidence type="ECO:0000256" key="4">
    <source>
        <dbReference type="ARBA" id="ARBA00023004"/>
    </source>
</evidence>
<dbReference type="InterPro" id="IPR023404">
    <property type="entry name" value="rSAM_horseshoe"/>
</dbReference>
<dbReference type="SFLD" id="SFLDG01082">
    <property type="entry name" value="B12-binding_domain_containing"/>
    <property type="match status" value="1"/>
</dbReference>
<organism evidence="8">
    <name type="scientific">marine sediment metagenome</name>
    <dbReference type="NCBI Taxonomy" id="412755"/>
    <lineage>
        <taxon>unclassified sequences</taxon>
        <taxon>metagenomes</taxon>
        <taxon>ecological metagenomes</taxon>
    </lineage>
</organism>
<dbReference type="PROSITE" id="PS51332">
    <property type="entry name" value="B12_BINDING"/>
    <property type="match status" value="1"/>
</dbReference>
<dbReference type="Gene3D" id="3.40.50.280">
    <property type="entry name" value="Cobalamin-binding domain"/>
    <property type="match status" value="1"/>
</dbReference>
<evidence type="ECO:0000256" key="2">
    <source>
        <dbReference type="ARBA" id="ARBA00022691"/>
    </source>
</evidence>
<dbReference type="InterPro" id="IPR006158">
    <property type="entry name" value="Cobalamin-bd"/>
</dbReference>
<keyword evidence="3" id="KW-0479">Metal-binding</keyword>
<dbReference type="InterPro" id="IPR036724">
    <property type="entry name" value="Cobalamin-bd_sf"/>
</dbReference>
<dbReference type="GO" id="GO:0003824">
    <property type="term" value="F:catalytic activity"/>
    <property type="evidence" value="ECO:0007669"/>
    <property type="project" value="InterPro"/>
</dbReference>
<gene>
    <name evidence="8" type="ORF">S01H4_01193</name>
</gene>
<dbReference type="PANTHER" id="PTHR43409">
    <property type="entry name" value="ANAEROBIC MAGNESIUM-PROTOPORPHYRIN IX MONOMETHYL ESTER CYCLASE-RELATED"/>
    <property type="match status" value="1"/>
</dbReference>
<dbReference type="GO" id="GO:0031419">
    <property type="term" value="F:cobalamin binding"/>
    <property type="evidence" value="ECO:0007669"/>
    <property type="project" value="InterPro"/>
</dbReference>
<evidence type="ECO:0000256" key="3">
    <source>
        <dbReference type="ARBA" id="ARBA00022723"/>
    </source>
</evidence>
<dbReference type="PROSITE" id="PS51918">
    <property type="entry name" value="RADICAL_SAM"/>
    <property type="match status" value="1"/>
</dbReference>
<comment type="caution">
    <text evidence="8">The sequence shown here is derived from an EMBL/GenBank/DDBJ whole genome shotgun (WGS) entry which is preliminary data.</text>
</comment>
<dbReference type="SMART" id="SM00729">
    <property type="entry name" value="Elp3"/>
    <property type="match status" value="1"/>
</dbReference>
<proteinExistence type="predicted"/>
<dbReference type="InterPro" id="IPR058240">
    <property type="entry name" value="rSAM_sf"/>
</dbReference>
<dbReference type="CDD" id="cd01335">
    <property type="entry name" value="Radical_SAM"/>
    <property type="match status" value="1"/>
</dbReference>
<dbReference type="GO" id="GO:0051536">
    <property type="term" value="F:iron-sulfur cluster binding"/>
    <property type="evidence" value="ECO:0007669"/>
    <property type="project" value="UniProtKB-KW"/>
</dbReference>
<dbReference type="SFLD" id="SFLDS00029">
    <property type="entry name" value="Radical_SAM"/>
    <property type="match status" value="1"/>
</dbReference>
<protein>
    <submittedName>
        <fullName evidence="8">Uncharacterized protein</fullName>
    </submittedName>
</protein>
<dbReference type="SUPFAM" id="SSF52242">
    <property type="entry name" value="Cobalamin (vitamin B12)-binding domain"/>
    <property type="match status" value="1"/>
</dbReference>
<keyword evidence="5" id="KW-0411">Iron-sulfur</keyword>
<dbReference type="InterPro" id="IPR006638">
    <property type="entry name" value="Elp3/MiaA/NifB-like_rSAM"/>
</dbReference>
<evidence type="ECO:0000256" key="1">
    <source>
        <dbReference type="ARBA" id="ARBA00001966"/>
    </source>
</evidence>
<keyword evidence="4" id="KW-0408">Iron</keyword>
<dbReference type="InterPro" id="IPR051198">
    <property type="entry name" value="BchE-like"/>
</dbReference>
<feature type="domain" description="Radical SAM core" evidence="7">
    <location>
        <begin position="209"/>
        <end position="435"/>
    </location>
</feature>